<evidence type="ECO:0000256" key="1">
    <source>
        <dbReference type="SAM" id="Phobius"/>
    </source>
</evidence>
<gene>
    <name evidence="2" type="ORF">GCM10007425_28170</name>
</gene>
<feature type="transmembrane region" description="Helical" evidence="1">
    <location>
        <begin position="7"/>
        <end position="29"/>
    </location>
</feature>
<dbReference type="AlphaFoldDB" id="A0A917LJK2"/>
<keyword evidence="1" id="KW-1133">Transmembrane helix</keyword>
<reference evidence="2" key="2">
    <citation type="submission" date="2020-09" db="EMBL/GenBank/DDBJ databases">
        <authorList>
            <person name="Sun Q."/>
            <person name="Zhou Y."/>
        </authorList>
    </citation>
    <scope>NUCLEOTIDE SEQUENCE</scope>
    <source>
        <strain evidence="2">CGMCC 1.15760</strain>
    </source>
</reference>
<keyword evidence="1" id="KW-0472">Membrane</keyword>
<proteinExistence type="predicted"/>
<keyword evidence="1" id="KW-0812">Transmembrane</keyword>
<sequence length="118" mass="13133">MSKRNKIIVGVVALVGLFLVFSVVNGLFFSTTKDAHPPCDQLPTLDEVKTSLDNNEAFIQEIESQGTDIVVEAANICEKESNKGLVVVRYHTKEDHDNISKLLTKREGFGVPIYLEKK</sequence>
<organism evidence="2 3">
    <name type="scientific">Lysinibacillus alkalisoli</name>
    <dbReference type="NCBI Taxonomy" id="1911548"/>
    <lineage>
        <taxon>Bacteria</taxon>
        <taxon>Bacillati</taxon>
        <taxon>Bacillota</taxon>
        <taxon>Bacilli</taxon>
        <taxon>Bacillales</taxon>
        <taxon>Bacillaceae</taxon>
        <taxon>Lysinibacillus</taxon>
    </lineage>
</organism>
<reference evidence="2" key="1">
    <citation type="journal article" date="2014" name="Int. J. Syst. Evol. Microbiol.">
        <title>Complete genome sequence of Corynebacterium casei LMG S-19264T (=DSM 44701T), isolated from a smear-ripened cheese.</title>
        <authorList>
            <consortium name="US DOE Joint Genome Institute (JGI-PGF)"/>
            <person name="Walter F."/>
            <person name="Albersmeier A."/>
            <person name="Kalinowski J."/>
            <person name="Ruckert C."/>
        </authorList>
    </citation>
    <scope>NUCLEOTIDE SEQUENCE</scope>
    <source>
        <strain evidence="2">CGMCC 1.15760</strain>
    </source>
</reference>
<dbReference type="RefSeq" id="WP_188615713.1">
    <property type="nucleotide sequence ID" value="NZ_BMJT01000012.1"/>
</dbReference>
<comment type="caution">
    <text evidence="2">The sequence shown here is derived from an EMBL/GenBank/DDBJ whole genome shotgun (WGS) entry which is preliminary data.</text>
</comment>
<name>A0A917LJK2_9BACI</name>
<dbReference type="EMBL" id="BMJT01000012">
    <property type="protein sequence ID" value="GGG31879.1"/>
    <property type="molecule type" value="Genomic_DNA"/>
</dbReference>
<dbReference type="Proteomes" id="UP000616608">
    <property type="component" value="Unassembled WGS sequence"/>
</dbReference>
<keyword evidence="3" id="KW-1185">Reference proteome</keyword>
<evidence type="ECO:0000313" key="2">
    <source>
        <dbReference type="EMBL" id="GGG31879.1"/>
    </source>
</evidence>
<protein>
    <submittedName>
        <fullName evidence="2">Uncharacterized protein</fullName>
    </submittedName>
</protein>
<accession>A0A917LJK2</accession>
<evidence type="ECO:0000313" key="3">
    <source>
        <dbReference type="Proteomes" id="UP000616608"/>
    </source>
</evidence>